<dbReference type="InterPro" id="IPR027863">
    <property type="entry name" value="DUF4623"/>
</dbReference>
<evidence type="ECO:0000313" key="1">
    <source>
        <dbReference type="EMBL" id="KUK78393.1"/>
    </source>
</evidence>
<dbReference type="Gene3D" id="2.60.40.2340">
    <property type="match status" value="1"/>
</dbReference>
<dbReference type="PROSITE" id="PS51257">
    <property type="entry name" value="PROKAR_LIPOPROTEIN"/>
    <property type="match status" value="1"/>
</dbReference>
<dbReference type="AlphaFoldDB" id="A0A101HKC3"/>
<reference evidence="2" key="1">
    <citation type="journal article" date="2015" name="MBio">
        <title>Genome-Resolved Metagenomic Analysis Reveals Roles for Candidate Phyla and Other Microbial Community Members in Biogeochemical Transformations in Oil Reservoirs.</title>
        <authorList>
            <person name="Hu P."/>
            <person name="Tom L."/>
            <person name="Singh A."/>
            <person name="Thomas B.C."/>
            <person name="Baker B.J."/>
            <person name="Piceno Y.M."/>
            <person name="Andersen G.L."/>
            <person name="Banfield J.F."/>
        </authorList>
    </citation>
    <scope>NUCLEOTIDE SEQUENCE [LARGE SCALE GENOMIC DNA]</scope>
</reference>
<organism evidence="1 2">
    <name type="scientific">Proteiniphilum acetatigenes</name>
    <dbReference type="NCBI Taxonomy" id="294710"/>
    <lineage>
        <taxon>Bacteria</taxon>
        <taxon>Pseudomonadati</taxon>
        <taxon>Bacteroidota</taxon>
        <taxon>Bacteroidia</taxon>
        <taxon>Bacteroidales</taxon>
        <taxon>Dysgonomonadaceae</taxon>
        <taxon>Proteiniphilum</taxon>
    </lineage>
</organism>
<dbReference type="EMBL" id="LGGN01000037">
    <property type="protein sequence ID" value="KUK78393.1"/>
    <property type="molecule type" value="Genomic_DNA"/>
</dbReference>
<dbReference type="PATRIC" id="fig|294710.3.peg.570"/>
<dbReference type="Proteomes" id="UP000053860">
    <property type="component" value="Unassembled WGS sequence"/>
</dbReference>
<evidence type="ECO:0000313" key="2">
    <source>
        <dbReference type="Proteomes" id="UP000053860"/>
    </source>
</evidence>
<protein>
    <recommendedName>
        <fullName evidence="3">DUF4623 domain-containing protein</fullName>
    </recommendedName>
</protein>
<name>A0A101HKC3_9BACT</name>
<comment type="caution">
    <text evidence="1">The sequence shown here is derived from an EMBL/GenBank/DDBJ whole genome shotgun (WGS) entry which is preliminary data.</text>
</comment>
<accession>A0A101HKC3</accession>
<sequence>MKRNNNIKLEMLLIAILGMFFTSCEEDFPTNVESPYEVVLKSIKIVNAGADGNTVVEGRLDENTKTVWFPRLDPETDLTAIRFEAEMSEGAQLDKETYSFEFEEGKDEETIVIKVVNGPRFREYFVTLRLNVPVYGADFSNPQIFDHTNNELGNPIYPTFVSSLTRGSGFDGKHVLIVTRAAEGSHLLDVNDLKNNEIKPIPLNLNGVSGGTFPVNLGAQVYGHTYIANLSGGLVSPLKIYHWSDPSQEPQVIANINKADIPGAGARHGDNLSVNIDQNGNGYIFLGDNAVTQILRFKVQNFTEISEPTILPSQPGLGAFMNMNRIGNTDQYLLTGHEAPFMVVNAEATVLYKMANTSIPIRSSDPRIVYFNGERYLLTVTAARSGSDPVVMYVYDLTRGETIIEALEIFEAGSKTPVFQYSLLGPTNTSPSTQTGWYVTKDEAGNDDKLMLYGASNDAGFVIVEFPKKTLDE</sequence>
<gene>
    <name evidence="1" type="ORF">XD92_0336</name>
</gene>
<evidence type="ECO:0008006" key="3">
    <source>
        <dbReference type="Google" id="ProtNLM"/>
    </source>
</evidence>
<proteinExistence type="predicted"/>
<dbReference type="Pfam" id="PF15416">
    <property type="entry name" value="DUF4623"/>
    <property type="match status" value="1"/>
</dbReference>